<evidence type="ECO:0000256" key="3">
    <source>
        <dbReference type="ARBA" id="ARBA00023015"/>
    </source>
</evidence>
<name>A0A517Z2G7_9PLAN</name>
<dbReference type="PANTHER" id="PTHR12532">
    <property type="entry name" value="TRANSLATIONAL ACTIVATOR OF CYTOCHROME C OXIDASE 1"/>
    <property type="match status" value="1"/>
</dbReference>
<dbReference type="HAMAP" id="MF_00693">
    <property type="entry name" value="Transcrip_reg_TACO1"/>
    <property type="match status" value="1"/>
</dbReference>
<dbReference type="InterPro" id="IPR026564">
    <property type="entry name" value="Transcrip_reg_TACO1-like_dom3"/>
</dbReference>
<dbReference type="InterPro" id="IPR049083">
    <property type="entry name" value="TACO1_YebC_N"/>
</dbReference>
<dbReference type="GO" id="GO:0005829">
    <property type="term" value="C:cytosol"/>
    <property type="evidence" value="ECO:0007669"/>
    <property type="project" value="TreeGrafter"/>
</dbReference>
<evidence type="ECO:0000259" key="8">
    <source>
        <dbReference type="Pfam" id="PF20772"/>
    </source>
</evidence>
<dbReference type="InterPro" id="IPR048300">
    <property type="entry name" value="TACO1_YebC-like_2nd/3rd_dom"/>
</dbReference>
<evidence type="ECO:0000313" key="10">
    <source>
        <dbReference type="Proteomes" id="UP000320496"/>
    </source>
</evidence>
<evidence type="ECO:0000256" key="2">
    <source>
        <dbReference type="ARBA" id="ARBA00022490"/>
    </source>
</evidence>
<dbReference type="Pfam" id="PF01709">
    <property type="entry name" value="Transcrip_reg"/>
    <property type="match status" value="1"/>
</dbReference>
<proteinExistence type="inferred from homology"/>
<sequence length="251" mass="27364">MAGHSHFANIVHKKGRADKKRGALFGKLSRAIMAAARRGGGDPTANLALRYAIDRAKKNSMPKDNIERAIKKGCGETDGEDFAELVYEGYGAGGVAVMCDALTENRNRTAGEIRKTFEVHGGNLGNTGCVAWMFERKGLFTIPVEAIGEDDLMELALEAGADDVRRSGEYYEVTCPVDDYQQVADAFESAELPTDVSEISRIPSNTVDLEVEDGKRVLRLLEALEENEDVQGVTANFNIPDEIMAEVMSED</sequence>
<organism evidence="9 10">
    <name type="scientific">Maioricimonas rarisocia</name>
    <dbReference type="NCBI Taxonomy" id="2528026"/>
    <lineage>
        <taxon>Bacteria</taxon>
        <taxon>Pseudomonadati</taxon>
        <taxon>Planctomycetota</taxon>
        <taxon>Planctomycetia</taxon>
        <taxon>Planctomycetales</taxon>
        <taxon>Planctomycetaceae</taxon>
        <taxon>Maioricimonas</taxon>
    </lineage>
</organism>
<dbReference type="InterPro" id="IPR029072">
    <property type="entry name" value="YebC-like"/>
</dbReference>
<keyword evidence="3 6" id="KW-0805">Transcription regulation</keyword>
<evidence type="ECO:0000259" key="7">
    <source>
        <dbReference type="Pfam" id="PF01709"/>
    </source>
</evidence>
<dbReference type="AlphaFoldDB" id="A0A517Z2G7"/>
<dbReference type="Proteomes" id="UP000320496">
    <property type="component" value="Chromosome"/>
</dbReference>
<keyword evidence="2 6" id="KW-0963">Cytoplasm</keyword>
<dbReference type="PANTHER" id="PTHR12532:SF6">
    <property type="entry name" value="TRANSCRIPTIONAL REGULATORY PROTEIN YEBC-RELATED"/>
    <property type="match status" value="1"/>
</dbReference>
<reference evidence="9 10" key="1">
    <citation type="submission" date="2019-02" db="EMBL/GenBank/DDBJ databases">
        <title>Deep-cultivation of Planctomycetes and their phenomic and genomic characterization uncovers novel biology.</title>
        <authorList>
            <person name="Wiegand S."/>
            <person name="Jogler M."/>
            <person name="Boedeker C."/>
            <person name="Pinto D."/>
            <person name="Vollmers J."/>
            <person name="Rivas-Marin E."/>
            <person name="Kohn T."/>
            <person name="Peeters S.H."/>
            <person name="Heuer A."/>
            <person name="Rast P."/>
            <person name="Oberbeckmann S."/>
            <person name="Bunk B."/>
            <person name="Jeske O."/>
            <person name="Meyerdierks A."/>
            <person name="Storesund J.E."/>
            <person name="Kallscheuer N."/>
            <person name="Luecker S."/>
            <person name="Lage O.M."/>
            <person name="Pohl T."/>
            <person name="Merkel B.J."/>
            <person name="Hornburger P."/>
            <person name="Mueller R.-W."/>
            <person name="Bruemmer F."/>
            <person name="Labrenz M."/>
            <person name="Spormann A.M."/>
            <person name="Op den Camp H."/>
            <person name="Overmann J."/>
            <person name="Amann R."/>
            <person name="Jetten M.S.M."/>
            <person name="Mascher T."/>
            <person name="Medema M.H."/>
            <person name="Devos D.P."/>
            <person name="Kaster A.-K."/>
            <person name="Ovreas L."/>
            <person name="Rohde M."/>
            <person name="Galperin M.Y."/>
            <person name="Jogler C."/>
        </authorList>
    </citation>
    <scope>NUCLEOTIDE SEQUENCE [LARGE SCALE GENOMIC DNA]</scope>
    <source>
        <strain evidence="9 10">Mal4</strain>
    </source>
</reference>
<accession>A0A517Z2G7</accession>
<dbReference type="SUPFAM" id="SSF75625">
    <property type="entry name" value="YebC-like"/>
    <property type="match status" value="1"/>
</dbReference>
<evidence type="ECO:0000313" key="9">
    <source>
        <dbReference type="EMBL" id="QDU36673.1"/>
    </source>
</evidence>
<dbReference type="EMBL" id="CP036275">
    <property type="protein sequence ID" value="QDU36673.1"/>
    <property type="molecule type" value="Genomic_DNA"/>
</dbReference>
<dbReference type="KEGG" id="mri:Mal4_09610"/>
<evidence type="ECO:0000256" key="5">
    <source>
        <dbReference type="ARBA" id="ARBA00023163"/>
    </source>
</evidence>
<feature type="domain" description="TACO1/YebC-like second and third" evidence="7">
    <location>
        <begin position="83"/>
        <end position="237"/>
    </location>
</feature>
<feature type="domain" description="TACO1/YebC-like N-terminal" evidence="8">
    <location>
        <begin position="5"/>
        <end position="76"/>
    </location>
</feature>
<dbReference type="GO" id="GO:0006355">
    <property type="term" value="P:regulation of DNA-templated transcription"/>
    <property type="evidence" value="ECO:0007669"/>
    <property type="project" value="UniProtKB-UniRule"/>
</dbReference>
<dbReference type="Pfam" id="PF20772">
    <property type="entry name" value="TACO1_YebC_N"/>
    <property type="match status" value="1"/>
</dbReference>
<keyword evidence="4 6" id="KW-0238">DNA-binding</keyword>
<dbReference type="NCBIfam" id="NF001030">
    <property type="entry name" value="PRK00110.1"/>
    <property type="match status" value="1"/>
</dbReference>
<dbReference type="InterPro" id="IPR002876">
    <property type="entry name" value="Transcrip_reg_TACO1-like"/>
</dbReference>
<dbReference type="RefSeq" id="WP_145367310.1">
    <property type="nucleotide sequence ID" value="NZ_CP036275.1"/>
</dbReference>
<keyword evidence="10" id="KW-1185">Reference proteome</keyword>
<evidence type="ECO:0000256" key="4">
    <source>
        <dbReference type="ARBA" id="ARBA00023125"/>
    </source>
</evidence>
<comment type="subcellular location">
    <subcellularLocation>
        <location evidence="6">Cytoplasm</location>
    </subcellularLocation>
</comment>
<evidence type="ECO:0000256" key="1">
    <source>
        <dbReference type="ARBA" id="ARBA00008724"/>
    </source>
</evidence>
<dbReference type="Gene3D" id="3.30.70.980">
    <property type="match status" value="2"/>
</dbReference>
<dbReference type="OrthoDB" id="9781053at2"/>
<dbReference type="Gene3D" id="1.10.10.200">
    <property type="match status" value="1"/>
</dbReference>
<dbReference type="InterPro" id="IPR017856">
    <property type="entry name" value="Integrase-like_N"/>
</dbReference>
<dbReference type="NCBIfam" id="TIGR01033">
    <property type="entry name" value="YebC/PmpR family DNA-binding transcriptional regulator"/>
    <property type="match status" value="1"/>
</dbReference>
<dbReference type="NCBIfam" id="NF009044">
    <property type="entry name" value="PRK12378.1"/>
    <property type="match status" value="1"/>
</dbReference>
<evidence type="ECO:0000256" key="6">
    <source>
        <dbReference type="HAMAP-Rule" id="MF_00693"/>
    </source>
</evidence>
<dbReference type="GO" id="GO:0003677">
    <property type="term" value="F:DNA binding"/>
    <property type="evidence" value="ECO:0007669"/>
    <property type="project" value="UniProtKB-UniRule"/>
</dbReference>
<keyword evidence="5 6" id="KW-0804">Transcription</keyword>
<protein>
    <recommendedName>
        <fullName evidence="6">Probable transcriptional regulatory protein Mal4_09610</fullName>
    </recommendedName>
</protein>
<comment type="similarity">
    <text evidence="1 6">Belongs to the TACO1 family.</text>
</comment>
<gene>
    <name evidence="9" type="ORF">Mal4_09610</name>
</gene>
<dbReference type="FunFam" id="1.10.10.200:FF:000002">
    <property type="entry name" value="Probable transcriptional regulatory protein CLM62_37755"/>
    <property type="match status" value="1"/>
</dbReference>